<dbReference type="CDD" id="cd00118">
    <property type="entry name" value="LysM"/>
    <property type="match status" value="1"/>
</dbReference>
<dbReference type="InterPro" id="IPR047763">
    <property type="entry name" value="PG_bind_dom_phiBT1-type"/>
</dbReference>
<dbReference type="SMART" id="SM00257">
    <property type="entry name" value="LysM"/>
    <property type="match status" value="1"/>
</dbReference>
<evidence type="ECO:0000259" key="1">
    <source>
        <dbReference type="PROSITE" id="PS51782"/>
    </source>
</evidence>
<comment type="caution">
    <text evidence="2">The sequence shown here is derived from an EMBL/GenBank/DDBJ whole genome shotgun (WGS) entry which is preliminary data.</text>
</comment>
<dbReference type="NCBIfam" id="NF038080">
    <property type="entry name" value="PG_bind_siph"/>
    <property type="match status" value="1"/>
</dbReference>
<dbReference type="PANTHER" id="PTHR33734:SF22">
    <property type="entry name" value="MEMBRANE-BOUND LYTIC MUREIN TRANSGLYCOSYLASE D"/>
    <property type="match status" value="1"/>
</dbReference>
<feature type="domain" description="LysM" evidence="1">
    <location>
        <begin position="6"/>
        <end position="50"/>
    </location>
</feature>
<name>A0ABV2WBF0_9ACTN</name>
<dbReference type="Proteomes" id="UP001550378">
    <property type="component" value="Unassembled WGS sequence"/>
</dbReference>
<dbReference type="PANTHER" id="PTHR33734">
    <property type="entry name" value="LYSM DOMAIN-CONTAINING GPI-ANCHORED PROTEIN 2"/>
    <property type="match status" value="1"/>
</dbReference>
<accession>A0ABV2WBF0</accession>
<keyword evidence="3" id="KW-1185">Reference proteome</keyword>
<dbReference type="Pfam" id="PF01476">
    <property type="entry name" value="LysM"/>
    <property type="match status" value="1"/>
</dbReference>
<proteinExistence type="predicted"/>
<evidence type="ECO:0000313" key="2">
    <source>
        <dbReference type="EMBL" id="MEU0710668.1"/>
    </source>
</evidence>
<dbReference type="InterPro" id="IPR018392">
    <property type="entry name" value="LysM"/>
</dbReference>
<dbReference type="GeneID" id="300121234"/>
<reference evidence="2 3" key="1">
    <citation type="submission" date="2024-06" db="EMBL/GenBank/DDBJ databases">
        <title>The Natural Products Discovery Center: Release of the First 8490 Sequenced Strains for Exploring Actinobacteria Biosynthetic Diversity.</title>
        <authorList>
            <person name="Kalkreuter E."/>
            <person name="Kautsar S.A."/>
            <person name="Yang D."/>
            <person name="Bader C.D."/>
            <person name="Teijaro C.N."/>
            <person name="Fluegel L."/>
            <person name="Davis C.M."/>
            <person name="Simpson J.R."/>
            <person name="Lauterbach L."/>
            <person name="Steele A.D."/>
            <person name="Gui C."/>
            <person name="Meng S."/>
            <person name="Li G."/>
            <person name="Viehrig K."/>
            <person name="Ye F."/>
            <person name="Su P."/>
            <person name="Kiefer A.F."/>
            <person name="Nichols A."/>
            <person name="Cepeda A.J."/>
            <person name="Yan W."/>
            <person name="Fan B."/>
            <person name="Jiang Y."/>
            <person name="Adhikari A."/>
            <person name="Zheng C.-J."/>
            <person name="Schuster L."/>
            <person name="Cowan T.M."/>
            <person name="Smanski M.J."/>
            <person name="Chevrette M.G."/>
            <person name="De Carvalho L.P.S."/>
            <person name="Shen B."/>
        </authorList>
    </citation>
    <scope>NUCLEOTIDE SEQUENCE [LARGE SCALE GENOMIC DNA]</scope>
    <source>
        <strain evidence="2 3">NPDC006337</strain>
    </source>
</reference>
<dbReference type="RefSeq" id="WP_079137193.1">
    <property type="nucleotide sequence ID" value="NZ_BAAASF010000004.1"/>
</dbReference>
<dbReference type="SUPFAM" id="SSF54106">
    <property type="entry name" value="LysM domain"/>
    <property type="match status" value="1"/>
</dbReference>
<protein>
    <submittedName>
        <fullName evidence="2">Peptidoglycan-binding protein</fullName>
    </submittedName>
</protein>
<dbReference type="EMBL" id="JBEXZR010000027">
    <property type="protein sequence ID" value="MEU0710668.1"/>
    <property type="molecule type" value="Genomic_DNA"/>
</dbReference>
<dbReference type="InterPro" id="IPR036779">
    <property type="entry name" value="LysM_dom_sf"/>
</dbReference>
<organism evidence="2 3">
    <name type="scientific">Streptomyces lavendulocolor</name>
    <dbReference type="NCBI Taxonomy" id="67316"/>
    <lineage>
        <taxon>Bacteria</taxon>
        <taxon>Bacillati</taxon>
        <taxon>Actinomycetota</taxon>
        <taxon>Actinomycetes</taxon>
        <taxon>Kitasatosporales</taxon>
        <taxon>Streptomycetaceae</taxon>
        <taxon>Streptomyces</taxon>
    </lineage>
</organism>
<dbReference type="PROSITE" id="PS51782">
    <property type="entry name" value="LYSM"/>
    <property type="match status" value="1"/>
</dbReference>
<evidence type="ECO:0000313" key="3">
    <source>
        <dbReference type="Proteomes" id="UP001550378"/>
    </source>
</evidence>
<gene>
    <name evidence="2" type="ORF">ABZ508_25215</name>
</gene>
<sequence length="141" mass="15800">MESEGTYYTVKSGDTLYALAQRFGTTVEQLQAWNDIPDPNVLRIGQRLIVTQAQSPYVPFPGAAWFKTQPHSPVISMMGARLIEEGCSAYGPGGPPAQWNAQHRESYAMWQYKLGYRGKDADGWPGPTSWNKLRVPYQVFA</sequence>
<dbReference type="Gene3D" id="3.10.350.10">
    <property type="entry name" value="LysM domain"/>
    <property type="match status" value="1"/>
</dbReference>